<dbReference type="EMBL" id="JBEGDG010000001">
    <property type="protein sequence ID" value="MEQ6353383.1"/>
    <property type="molecule type" value="Genomic_DNA"/>
</dbReference>
<feature type="transmembrane region" description="Helical" evidence="7">
    <location>
        <begin position="156"/>
        <end position="177"/>
    </location>
</feature>
<comment type="caution">
    <text evidence="9">The sequence shown here is derived from an EMBL/GenBank/DDBJ whole genome shotgun (WGS) entry which is preliminary data.</text>
</comment>
<feature type="domain" description="EamA" evidence="8">
    <location>
        <begin position="160"/>
        <end position="295"/>
    </location>
</feature>
<feature type="transmembrane region" description="Helical" evidence="7">
    <location>
        <begin position="189"/>
        <end position="209"/>
    </location>
</feature>
<evidence type="ECO:0000256" key="3">
    <source>
        <dbReference type="ARBA" id="ARBA00022475"/>
    </source>
</evidence>
<feature type="transmembrane region" description="Helical" evidence="7">
    <location>
        <begin position="40"/>
        <end position="61"/>
    </location>
</feature>
<dbReference type="RefSeq" id="WP_349658155.1">
    <property type="nucleotide sequence ID" value="NZ_JBEGDG010000001.1"/>
</dbReference>
<reference evidence="9 10" key="1">
    <citation type="submission" date="2024-06" db="EMBL/GenBank/DDBJ databases">
        <title>Lysinibacillus zambalefons sp. nov., a Novel Firmicute Isolated from the Poon Bato Zambales Hyperalkaline Spring.</title>
        <authorList>
            <person name="Aja J.A."/>
            <person name="Lazaro J.E.H."/>
            <person name="Llorin L.D."/>
            <person name="Lim K.R."/>
            <person name="Teodosio J."/>
            <person name="Dalisay D.S."/>
        </authorList>
    </citation>
    <scope>NUCLEOTIDE SEQUENCE [LARGE SCALE GENOMIC DNA]</scope>
    <source>
        <strain evidence="9 10">M3</strain>
    </source>
</reference>
<accession>A0ABV1MLJ4</accession>
<feature type="transmembrane region" description="Helical" evidence="7">
    <location>
        <begin position="221"/>
        <end position="242"/>
    </location>
</feature>
<feature type="transmembrane region" description="Helical" evidence="7">
    <location>
        <begin position="279"/>
        <end position="300"/>
    </location>
</feature>
<evidence type="ECO:0000256" key="1">
    <source>
        <dbReference type="ARBA" id="ARBA00004651"/>
    </source>
</evidence>
<feature type="transmembrane region" description="Helical" evidence="7">
    <location>
        <begin position="73"/>
        <end position="94"/>
    </location>
</feature>
<evidence type="ECO:0000259" key="8">
    <source>
        <dbReference type="Pfam" id="PF00892"/>
    </source>
</evidence>
<feature type="domain" description="EamA" evidence="8">
    <location>
        <begin position="12"/>
        <end position="145"/>
    </location>
</feature>
<dbReference type="PANTHER" id="PTHR32322:SF18">
    <property type="entry name" value="S-ADENOSYLMETHIONINE_S-ADENOSYLHOMOCYSTEINE TRANSPORTER"/>
    <property type="match status" value="1"/>
</dbReference>
<dbReference type="PANTHER" id="PTHR32322">
    <property type="entry name" value="INNER MEMBRANE TRANSPORTER"/>
    <property type="match status" value="1"/>
</dbReference>
<evidence type="ECO:0000313" key="9">
    <source>
        <dbReference type="EMBL" id="MEQ6353383.1"/>
    </source>
</evidence>
<dbReference type="InterPro" id="IPR050638">
    <property type="entry name" value="AA-Vitamin_Transporters"/>
</dbReference>
<keyword evidence="4 7" id="KW-0812">Transmembrane</keyword>
<dbReference type="InterPro" id="IPR037185">
    <property type="entry name" value="EmrE-like"/>
</dbReference>
<dbReference type="SUPFAM" id="SSF103481">
    <property type="entry name" value="Multidrug resistance efflux transporter EmrE"/>
    <property type="match status" value="2"/>
</dbReference>
<feature type="transmembrane region" description="Helical" evidence="7">
    <location>
        <begin position="100"/>
        <end position="119"/>
    </location>
</feature>
<evidence type="ECO:0000256" key="5">
    <source>
        <dbReference type="ARBA" id="ARBA00022989"/>
    </source>
</evidence>
<comment type="subcellular location">
    <subcellularLocation>
        <location evidence="1">Cell membrane</location>
        <topology evidence="1">Multi-pass membrane protein</topology>
    </subcellularLocation>
</comment>
<dbReference type="InterPro" id="IPR000620">
    <property type="entry name" value="EamA_dom"/>
</dbReference>
<organism evidence="9 10">
    <name type="scientific">Lysinibacillus zambalensis</name>
    <dbReference type="NCBI Taxonomy" id="3160866"/>
    <lineage>
        <taxon>Bacteria</taxon>
        <taxon>Bacillati</taxon>
        <taxon>Bacillota</taxon>
        <taxon>Bacilli</taxon>
        <taxon>Bacillales</taxon>
        <taxon>Bacillaceae</taxon>
        <taxon>Lysinibacillus</taxon>
    </lineage>
</organism>
<comment type="similarity">
    <text evidence="2">Belongs to the EamA transporter family.</text>
</comment>
<name>A0ABV1MLJ4_9BACI</name>
<evidence type="ECO:0000313" key="10">
    <source>
        <dbReference type="Proteomes" id="UP001478862"/>
    </source>
</evidence>
<feature type="transmembrane region" description="Helical" evidence="7">
    <location>
        <begin position="131"/>
        <end position="150"/>
    </location>
</feature>
<protein>
    <submittedName>
        <fullName evidence="9">EamA family transporter</fullName>
    </submittedName>
</protein>
<sequence length="312" mass="33689">MKSKNKNQSKNIYLLMLLVPLFWGGAFVTAKHVITEVPPLVAATLRFGITGIILVSIITIQKEWQWQVIRGRWKGLLFIGFIGIFGYNAFFFTALKYTSATNGALIIAAMPVFTMLGAVTLGKEKWNNKAGAGLAISMIGVIIVIVKGSLSDLFSLSFNLGDLLFVGALLCGVIYALMGESMLKGIPVMLSNTMMMLSGAVFLAISTVFEGGWGQVVNMSIQSWIEMFYMVVCGTLIGYVIFNKGVESLGGSKASLYLNLTPIVATLLALIVYGSSITLIQIVGMVMVLVGVYIATNNVFSTQSDESIIKNT</sequence>
<evidence type="ECO:0000256" key="4">
    <source>
        <dbReference type="ARBA" id="ARBA00022692"/>
    </source>
</evidence>
<keyword evidence="3" id="KW-1003">Cell membrane</keyword>
<keyword evidence="5 7" id="KW-1133">Transmembrane helix</keyword>
<feature type="transmembrane region" description="Helical" evidence="7">
    <location>
        <begin position="12"/>
        <end position="34"/>
    </location>
</feature>
<keyword evidence="10" id="KW-1185">Reference proteome</keyword>
<keyword evidence="6 7" id="KW-0472">Membrane</keyword>
<gene>
    <name evidence="9" type="ORF">ABNX05_01995</name>
</gene>
<dbReference type="Pfam" id="PF00892">
    <property type="entry name" value="EamA"/>
    <property type="match status" value="2"/>
</dbReference>
<feature type="transmembrane region" description="Helical" evidence="7">
    <location>
        <begin position="254"/>
        <end position="273"/>
    </location>
</feature>
<evidence type="ECO:0000256" key="2">
    <source>
        <dbReference type="ARBA" id="ARBA00007362"/>
    </source>
</evidence>
<dbReference type="Proteomes" id="UP001478862">
    <property type="component" value="Unassembled WGS sequence"/>
</dbReference>
<evidence type="ECO:0000256" key="6">
    <source>
        <dbReference type="ARBA" id="ARBA00023136"/>
    </source>
</evidence>
<proteinExistence type="inferred from homology"/>
<evidence type="ECO:0000256" key="7">
    <source>
        <dbReference type="SAM" id="Phobius"/>
    </source>
</evidence>